<feature type="transmembrane region" description="Helical" evidence="5">
    <location>
        <begin position="22"/>
        <end position="41"/>
    </location>
</feature>
<evidence type="ECO:0000256" key="3">
    <source>
        <dbReference type="SAM" id="Coils"/>
    </source>
</evidence>
<comment type="similarity">
    <text evidence="1">Belongs to the FPP family.</text>
</comment>
<protein>
    <submittedName>
        <fullName evidence="6">Plant protein</fullName>
    </submittedName>
</protein>
<evidence type="ECO:0000256" key="4">
    <source>
        <dbReference type="SAM" id="MobiDB-lite"/>
    </source>
</evidence>
<dbReference type="InterPro" id="IPR008587">
    <property type="entry name" value="FPP_plant"/>
</dbReference>
<feature type="compositionally biased region" description="Basic and acidic residues" evidence="4">
    <location>
        <begin position="1051"/>
        <end position="1064"/>
    </location>
</feature>
<keyword evidence="7" id="KW-1185">Reference proteome</keyword>
<name>A0A9E7I4B9_9LILI</name>
<dbReference type="AlphaFoldDB" id="A0A9E7I4B9"/>
<organism evidence="6 7">
    <name type="scientific">Musa troglodytarum</name>
    <name type="common">fe'i banana</name>
    <dbReference type="NCBI Taxonomy" id="320322"/>
    <lineage>
        <taxon>Eukaryota</taxon>
        <taxon>Viridiplantae</taxon>
        <taxon>Streptophyta</taxon>
        <taxon>Embryophyta</taxon>
        <taxon>Tracheophyta</taxon>
        <taxon>Spermatophyta</taxon>
        <taxon>Magnoliopsida</taxon>
        <taxon>Liliopsida</taxon>
        <taxon>Zingiberales</taxon>
        <taxon>Musaceae</taxon>
        <taxon>Musa</taxon>
    </lineage>
</organism>
<evidence type="ECO:0000256" key="5">
    <source>
        <dbReference type="SAM" id="Phobius"/>
    </source>
</evidence>
<evidence type="ECO:0000313" key="7">
    <source>
        <dbReference type="Proteomes" id="UP001055439"/>
    </source>
</evidence>
<accession>A0A9E7I4B9</accession>
<feature type="coiled-coil region" evidence="3">
    <location>
        <begin position="838"/>
        <end position="970"/>
    </location>
</feature>
<proteinExistence type="inferred from homology"/>
<dbReference type="PANTHER" id="PTHR31580:SF22">
    <property type="entry name" value="FILAMENT-LIKE PLANT PROTEIN 7"/>
    <property type="match status" value="1"/>
</dbReference>
<reference evidence="6" key="1">
    <citation type="submission" date="2022-05" db="EMBL/GenBank/DDBJ databases">
        <title>The Musa troglodytarum L. genome provides insights into the mechanism of non-climacteric behaviour and enrichment of carotenoids.</title>
        <authorList>
            <person name="Wang J."/>
        </authorList>
    </citation>
    <scope>NUCLEOTIDE SEQUENCE</scope>
    <source>
        <tissue evidence="6">Leaf</tissue>
    </source>
</reference>
<dbReference type="PANTHER" id="PTHR31580">
    <property type="entry name" value="FILAMENT-LIKE PLANT PROTEIN 4"/>
    <property type="match status" value="1"/>
</dbReference>
<feature type="region of interest" description="Disordered" evidence="4">
    <location>
        <begin position="1040"/>
        <end position="1130"/>
    </location>
</feature>
<keyword evidence="5" id="KW-0472">Membrane</keyword>
<feature type="region of interest" description="Disordered" evidence="4">
    <location>
        <begin position="82"/>
        <end position="101"/>
    </location>
</feature>
<feature type="coiled-coil region" evidence="3">
    <location>
        <begin position="211"/>
        <end position="273"/>
    </location>
</feature>
<dbReference type="Pfam" id="PF05911">
    <property type="entry name" value="FPP"/>
    <property type="match status" value="1"/>
</dbReference>
<evidence type="ECO:0000313" key="6">
    <source>
        <dbReference type="EMBL" id="URE40803.1"/>
    </source>
</evidence>
<sequence length="1167" mass="130842">MRDPVVGLPDAANNERSCRDQYAAAGAGSVLLVACGIICIIESRNMILLHKALAASEQLYGAYGKKRWEGAASCLATRPRHGIPEPTDLRSSRHFPPSRPASRVLTLCSSSSKEKALELERSLEDLNEQLSSVRTESNAKDDLLAKQAKVTEEAIAGWEKAEAQALYLKQQLDDALFRKKSAEERVIETDVALKECMQQLRVVKQDQQLFINNAALKISREQEKIVMLEQRLIETNKRLTELVIENGNLNRIIEVKEQLLKELSESKSKSESKLTEVIARLDSSEKLNASLKYEVCILQKEIEIRNEEREFNRRSADAAHRQHLESIKKIAKLETECQKLRVMVRKRLPGPAALAKMRNEVEILGEYATETRKKRTEIGLENFYDTSSKDMTSLVTRLRAIQDENKILKESLTKKNNELQASRIMFARTASKLSQVETQLEELSKGQACFELAKSSPVSHDLPLSSILENGGNEDNVSCAESWASALISELEHFKCGKLTAPSCKSVAISELSLMDDFVEMEKLAVITVDKHFESQFSMLRDNSECLATKESCTEPDPTEETDKELVAIKDLSHFSETNNETQVKELSLENHPIWLQDILRVILKKHHIMQKSLNAILDDVRAALGDWDGSIEPKYSDTLHCNDKLPQQPKNTSSDTFDRAISTHLVNGKSSIQLCQSNLEKPVLKLIELVEGIIQRNIKSKNGRQGLSIDNEGASLANRYIACAFLWEGSELTTILENFVAVCNDLLHGKVDLQQFTAEVTSTLDWIINHCFSLQDVSDMKETVRKHMNADESYTDNELKALTYTTKDIDKLDTHEESSISEERNIPSSSTNALYILSRMEDIESKLKDENERLKHEIMGMESIKNDLEVMLKTSSVKNEELIAQIHQSEESISNLQKELAILKESKVKIEDHIISQNLTNEDLETQLTVAKAELNEVRRKFSALEVELEQKSNCCEELEATCLELQLQLESPSSKEASKDMRPEEKKIQAECDIVAASEKLAACQETILNLGKQLKALASPKDASLFDKVICSPAASKSNQWPQSLDNIKSEGYSKNEEGNSRNKKQIVCTKAPNPLFSASDNPNANLSLNKMNESPIRGITQPSPEKSLGELSGLTNSSKRKGGPDVGMLMVAPKRQGGLSFLRKLLLRRKRNSFKKLALPLGA</sequence>
<feature type="coiled-coil region" evidence="3">
    <location>
        <begin position="109"/>
        <end position="136"/>
    </location>
</feature>
<gene>
    <name evidence="6" type="ORF">MUK42_33877</name>
</gene>
<evidence type="ECO:0000256" key="1">
    <source>
        <dbReference type="ARBA" id="ARBA00005921"/>
    </source>
</evidence>
<keyword evidence="2 3" id="KW-0175">Coiled coil</keyword>
<dbReference type="Proteomes" id="UP001055439">
    <property type="component" value="Chromosome 8"/>
</dbReference>
<evidence type="ECO:0000256" key="2">
    <source>
        <dbReference type="ARBA" id="ARBA00023054"/>
    </source>
</evidence>
<dbReference type="PROSITE" id="PS51257">
    <property type="entry name" value="PROKAR_LIPOPROTEIN"/>
    <property type="match status" value="1"/>
</dbReference>
<dbReference type="EMBL" id="CP097510">
    <property type="protein sequence ID" value="URE40803.1"/>
    <property type="molecule type" value="Genomic_DNA"/>
</dbReference>
<keyword evidence="5" id="KW-1133">Transmembrane helix</keyword>
<keyword evidence="5" id="KW-0812">Transmembrane</keyword>
<feature type="compositionally biased region" description="Polar residues" evidence="4">
    <location>
        <begin position="1080"/>
        <end position="1096"/>
    </location>
</feature>
<feature type="compositionally biased region" description="Polar residues" evidence="4">
    <location>
        <begin position="1040"/>
        <end position="1050"/>
    </location>
</feature>
<dbReference type="OrthoDB" id="1917992at2759"/>